<name>A0ABV6ZUB9_9PROT</name>
<organism evidence="1 2">
    <name type="scientific">Hyphobacterium vulgare</name>
    <dbReference type="NCBI Taxonomy" id="1736751"/>
    <lineage>
        <taxon>Bacteria</taxon>
        <taxon>Pseudomonadati</taxon>
        <taxon>Pseudomonadota</taxon>
        <taxon>Alphaproteobacteria</taxon>
        <taxon>Maricaulales</taxon>
        <taxon>Maricaulaceae</taxon>
        <taxon>Hyphobacterium</taxon>
    </lineage>
</organism>
<sequence length="150" mass="16233">MGKKFSAAVSDWVRKSEAIADVVVKTSVQRLAERANLDGPSVGRGASAGKGGRMPRVTGFLKNTMRAEIGSLPVGPKQNAEKKVFDDDEWSRGVSLVIDQMKPGDVIYVGWSAVYARKMELKYAFMKGAAMEWQGIVNDVVAEARARIGG</sequence>
<evidence type="ECO:0000313" key="2">
    <source>
        <dbReference type="Proteomes" id="UP001595379"/>
    </source>
</evidence>
<reference evidence="2" key="1">
    <citation type="journal article" date="2019" name="Int. J. Syst. Evol. Microbiol.">
        <title>The Global Catalogue of Microorganisms (GCM) 10K type strain sequencing project: providing services to taxonomists for standard genome sequencing and annotation.</title>
        <authorList>
            <consortium name="The Broad Institute Genomics Platform"/>
            <consortium name="The Broad Institute Genome Sequencing Center for Infectious Disease"/>
            <person name="Wu L."/>
            <person name="Ma J."/>
        </authorList>
    </citation>
    <scope>NUCLEOTIDE SEQUENCE [LARGE SCALE GENOMIC DNA]</scope>
    <source>
        <strain evidence="2">KCTC 52487</strain>
    </source>
</reference>
<protein>
    <recommendedName>
        <fullName evidence="3">HK97 gp10 family phage protein</fullName>
    </recommendedName>
</protein>
<dbReference type="RefSeq" id="WP_343163862.1">
    <property type="nucleotide sequence ID" value="NZ_JBHRSV010000001.1"/>
</dbReference>
<dbReference type="Proteomes" id="UP001595379">
    <property type="component" value="Unassembled WGS sequence"/>
</dbReference>
<evidence type="ECO:0000313" key="1">
    <source>
        <dbReference type="EMBL" id="MFC2924979.1"/>
    </source>
</evidence>
<keyword evidence="2" id="KW-1185">Reference proteome</keyword>
<evidence type="ECO:0008006" key="3">
    <source>
        <dbReference type="Google" id="ProtNLM"/>
    </source>
</evidence>
<gene>
    <name evidence="1" type="ORF">ACFOOR_02550</name>
</gene>
<dbReference type="EMBL" id="JBHRSV010000001">
    <property type="protein sequence ID" value="MFC2924979.1"/>
    <property type="molecule type" value="Genomic_DNA"/>
</dbReference>
<proteinExistence type="predicted"/>
<comment type="caution">
    <text evidence="1">The sequence shown here is derived from an EMBL/GenBank/DDBJ whole genome shotgun (WGS) entry which is preliminary data.</text>
</comment>
<accession>A0ABV6ZUB9</accession>